<dbReference type="PANTHER" id="PTHR24373:SF275">
    <property type="entry name" value="TIR DOMAIN-CONTAINING PROTEIN"/>
    <property type="match status" value="1"/>
</dbReference>
<evidence type="ECO:0000313" key="5">
    <source>
        <dbReference type="Proteomes" id="UP001208570"/>
    </source>
</evidence>
<dbReference type="InterPro" id="IPR001611">
    <property type="entry name" value="Leu-rich_rpt"/>
</dbReference>
<keyword evidence="3" id="KW-0677">Repeat</keyword>
<reference evidence="4" key="1">
    <citation type="journal article" date="2023" name="Mol. Biol. Evol.">
        <title>Third-Generation Sequencing Reveals the Adaptive Role of the Epigenome in Three Deep-Sea Polychaetes.</title>
        <authorList>
            <person name="Perez M."/>
            <person name="Aroh O."/>
            <person name="Sun Y."/>
            <person name="Lan Y."/>
            <person name="Juniper S.K."/>
            <person name="Young C.R."/>
            <person name="Angers B."/>
            <person name="Qian P.Y."/>
        </authorList>
    </citation>
    <scope>NUCLEOTIDE SEQUENCE</scope>
    <source>
        <strain evidence="4">P08H-3</strain>
    </source>
</reference>
<gene>
    <name evidence="4" type="ORF">LSH36_1497g00009</name>
</gene>
<sequence>MLGWRAQPVVPSGGSTASFPTGSGSIFRVFFVAVTCYSLAAVAATSASRDPVPGSGYYYPCPVELRANHSNYCDCNALSEIVCYNLDQIPTFIRDGNVYTGLYMEHQAIRQVSQAVFFDIKVKKITMNFNPIGDRISVNALSGLERILEELQLGQCAIRTLPESLLVAMNQLKILHLWGNDIEEIPDDFFANTNQLRELSLWGNAIGKLNAHTFAGLWQLRKLDLDRNRISNLNKNVFRHLGNLEALHLGENRINTLNSDTFVYAKGLKLLNLDNNGLAYIYDGAFGGLRSLKVLGLQHNKLNYLSDEMFTGLRNLSILWLQHNELEYMWAKNFDNLKRLQELHLSYNRLTGLPDRLLRSCSELAHLFVDHNALSTLKKCSLPRKIRLKTLSLLANPITCDCRLSWILELQKKRTTVWGNCLHTPLKTVTAITDRENYGQCTHSVEECTRQ</sequence>
<evidence type="ECO:0000256" key="2">
    <source>
        <dbReference type="ARBA" id="ARBA00022729"/>
    </source>
</evidence>
<comment type="caution">
    <text evidence="4">The sequence shown here is derived from an EMBL/GenBank/DDBJ whole genome shotgun (WGS) entry which is preliminary data.</text>
</comment>
<evidence type="ECO:0000256" key="3">
    <source>
        <dbReference type="ARBA" id="ARBA00022737"/>
    </source>
</evidence>
<keyword evidence="1" id="KW-0433">Leucine-rich repeat</keyword>
<dbReference type="InterPro" id="IPR032675">
    <property type="entry name" value="LRR_dom_sf"/>
</dbReference>
<evidence type="ECO:0000313" key="4">
    <source>
        <dbReference type="EMBL" id="KAK2140058.1"/>
    </source>
</evidence>
<dbReference type="SMART" id="SM00369">
    <property type="entry name" value="LRR_TYP"/>
    <property type="match status" value="9"/>
</dbReference>
<dbReference type="Pfam" id="PF13855">
    <property type="entry name" value="LRR_8"/>
    <property type="match status" value="3"/>
</dbReference>
<dbReference type="SUPFAM" id="SSF52058">
    <property type="entry name" value="L domain-like"/>
    <property type="match status" value="1"/>
</dbReference>
<dbReference type="FunFam" id="3.80.10.10:FF:001164">
    <property type="entry name" value="GH01279p"/>
    <property type="match status" value="1"/>
</dbReference>
<name>A0AAD9IT28_9ANNE</name>
<proteinExistence type="predicted"/>
<dbReference type="EMBL" id="JAODUP010001497">
    <property type="protein sequence ID" value="KAK2140058.1"/>
    <property type="molecule type" value="Genomic_DNA"/>
</dbReference>
<keyword evidence="2" id="KW-0732">Signal</keyword>
<evidence type="ECO:0000256" key="1">
    <source>
        <dbReference type="ARBA" id="ARBA00022614"/>
    </source>
</evidence>
<dbReference type="Proteomes" id="UP001208570">
    <property type="component" value="Unassembled WGS sequence"/>
</dbReference>
<dbReference type="AlphaFoldDB" id="A0AAD9IT28"/>
<protein>
    <submittedName>
        <fullName evidence="4">Uncharacterized protein</fullName>
    </submittedName>
</protein>
<organism evidence="4 5">
    <name type="scientific">Paralvinella palmiformis</name>
    <dbReference type="NCBI Taxonomy" id="53620"/>
    <lineage>
        <taxon>Eukaryota</taxon>
        <taxon>Metazoa</taxon>
        <taxon>Spiralia</taxon>
        <taxon>Lophotrochozoa</taxon>
        <taxon>Annelida</taxon>
        <taxon>Polychaeta</taxon>
        <taxon>Sedentaria</taxon>
        <taxon>Canalipalpata</taxon>
        <taxon>Terebellida</taxon>
        <taxon>Terebelliformia</taxon>
        <taxon>Alvinellidae</taxon>
        <taxon>Paralvinella</taxon>
    </lineage>
</organism>
<dbReference type="PANTHER" id="PTHR24373">
    <property type="entry name" value="SLIT RELATED LEUCINE-RICH REPEAT NEURONAL PROTEIN"/>
    <property type="match status" value="1"/>
</dbReference>
<dbReference type="Gene3D" id="3.80.10.10">
    <property type="entry name" value="Ribonuclease Inhibitor"/>
    <property type="match status" value="2"/>
</dbReference>
<keyword evidence="5" id="KW-1185">Reference proteome</keyword>
<accession>A0AAD9IT28</accession>
<dbReference type="InterPro" id="IPR003591">
    <property type="entry name" value="Leu-rich_rpt_typical-subtyp"/>
</dbReference>
<dbReference type="PROSITE" id="PS51450">
    <property type="entry name" value="LRR"/>
    <property type="match status" value="1"/>
</dbReference>
<dbReference type="InterPro" id="IPR050328">
    <property type="entry name" value="Dev_Immune_Receptor"/>
</dbReference>